<gene>
    <name evidence="3" type="ORF">SERLADRAFT_471201</name>
</gene>
<keyword evidence="1" id="KW-0677">Repeat</keyword>
<evidence type="ECO:0000313" key="3">
    <source>
        <dbReference type="EMBL" id="EGO22786.1"/>
    </source>
</evidence>
<evidence type="ECO:0000259" key="2">
    <source>
        <dbReference type="Pfam" id="PF24883"/>
    </source>
</evidence>
<dbReference type="GeneID" id="18819896"/>
<feature type="domain" description="Nephrocystin 3-like N-terminal" evidence="2">
    <location>
        <begin position="115"/>
        <end position="264"/>
    </location>
</feature>
<evidence type="ECO:0000256" key="1">
    <source>
        <dbReference type="ARBA" id="ARBA00022737"/>
    </source>
</evidence>
<organism>
    <name type="scientific">Serpula lacrymans var. lacrymans (strain S7.9)</name>
    <name type="common">Dry rot fungus</name>
    <dbReference type="NCBI Taxonomy" id="578457"/>
    <lineage>
        <taxon>Eukaryota</taxon>
        <taxon>Fungi</taxon>
        <taxon>Dikarya</taxon>
        <taxon>Basidiomycota</taxon>
        <taxon>Agaricomycotina</taxon>
        <taxon>Agaricomycetes</taxon>
        <taxon>Agaricomycetidae</taxon>
        <taxon>Boletales</taxon>
        <taxon>Coniophorineae</taxon>
        <taxon>Serpulaceae</taxon>
        <taxon>Serpula</taxon>
    </lineage>
</organism>
<dbReference type="Pfam" id="PF24883">
    <property type="entry name" value="NPHP3_N"/>
    <property type="match status" value="1"/>
</dbReference>
<dbReference type="RefSeq" id="XP_007320026.1">
    <property type="nucleotide sequence ID" value="XM_007319964.1"/>
</dbReference>
<dbReference type="SUPFAM" id="SSF52540">
    <property type="entry name" value="P-loop containing nucleoside triphosphate hydrolases"/>
    <property type="match status" value="1"/>
</dbReference>
<dbReference type="Gene3D" id="3.40.50.300">
    <property type="entry name" value="P-loop containing nucleotide triphosphate hydrolases"/>
    <property type="match status" value="1"/>
</dbReference>
<dbReference type="InterPro" id="IPR027417">
    <property type="entry name" value="P-loop_NTPase"/>
</dbReference>
<sequence length="273" mass="30743">MCPIAEVSSSSSSFFRVDLDCDMSVPGASPSHVGDVNVGGMVAQSHSVDARFGRFNEVHGPQINNEAHGPQTIHTTINNYDISAALKERQDFENWLSPLNFRQTQSEVRGIWREGTGGWVLENETFKQWLRGDLKTLWCPGIPGAGKTVLASYIINHLEKNRDNDATVVYIYCNYKEHSGQTACNLVASLLKQLVQDFPLAFGRISEEFKRHREQDFRPTLSEIRDALINEIKQYSQVFIIVDALDEISEDDDTRSEMLHCLQSLEGSLYLCA</sequence>
<accession>F8P0V2</accession>
<dbReference type="HOGENOM" id="CLU_000288_34_5_1"/>
<dbReference type="AlphaFoldDB" id="F8P0V2"/>
<dbReference type="KEGG" id="sla:SERLADRAFT_471201"/>
<name>F8P0V2_SERL9</name>
<dbReference type="OrthoDB" id="3036502at2759"/>
<dbReference type="EMBL" id="GL945436">
    <property type="protein sequence ID" value="EGO22786.1"/>
    <property type="molecule type" value="Genomic_DNA"/>
</dbReference>
<protein>
    <recommendedName>
        <fullName evidence="2">Nephrocystin 3-like N-terminal domain-containing protein</fullName>
    </recommendedName>
</protein>
<dbReference type="PANTHER" id="PTHR10039">
    <property type="entry name" value="AMELOGENIN"/>
    <property type="match status" value="1"/>
</dbReference>
<proteinExistence type="predicted"/>
<dbReference type="Proteomes" id="UP000008064">
    <property type="component" value="Unassembled WGS sequence"/>
</dbReference>
<reference evidence="3" key="1">
    <citation type="submission" date="2011-04" db="EMBL/GenBank/DDBJ databases">
        <title>Evolution of plant cell wall degrading machinery underlies the functional diversity of forest fungi.</title>
        <authorList>
            <consortium name="US DOE Joint Genome Institute (JGI-PGF)"/>
            <person name="Eastwood D.C."/>
            <person name="Floudas D."/>
            <person name="Binder M."/>
            <person name="Majcherczyk A."/>
            <person name="Schneider P."/>
            <person name="Aerts A."/>
            <person name="Asiegbu F.O."/>
            <person name="Baker S.E."/>
            <person name="Barry K."/>
            <person name="Bendiksby M."/>
            <person name="Blumentritt M."/>
            <person name="Coutinho P.M."/>
            <person name="Cullen D."/>
            <person name="Cullen D."/>
            <person name="Gathman A."/>
            <person name="Goodell B."/>
            <person name="Henrissat B."/>
            <person name="Ihrmark K."/>
            <person name="Kauserud H."/>
            <person name="Kohler A."/>
            <person name="LaButti K."/>
            <person name="Lapidus A."/>
            <person name="Lavin J.L."/>
            <person name="Lee Y.-H."/>
            <person name="Lindquist E."/>
            <person name="Lilly W."/>
            <person name="Lucas S."/>
            <person name="Morin E."/>
            <person name="Murat C."/>
            <person name="Oguiza J.A."/>
            <person name="Park J."/>
            <person name="Pisabarro A.G."/>
            <person name="Riley R."/>
            <person name="Rosling A."/>
            <person name="Salamov A."/>
            <person name="Schmidt O."/>
            <person name="Schmutz J."/>
            <person name="Skrede I."/>
            <person name="Stenlid J."/>
            <person name="Wiebenga A."/>
            <person name="Xie X."/>
            <person name="Kues U."/>
            <person name="Hibbett D.S."/>
            <person name="Hoffmeister D."/>
            <person name="Hogberg N."/>
            <person name="Martin F."/>
            <person name="Grigoriev I.V."/>
            <person name="Watkinson S.C."/>
        </authorList>
    </citation>
    <scope>NUCLEOTIDE SEQUENCE</scope>
    <source>
        <strain evidence="3">S7.9</strain>
    </source>
</reference>
<dbReference type="PANTHER" id="PTHR10039:SF15">
    <property type="entry name" value="NACHT DOMAIN-CONTAINING PROTEIN"/>
    <property type="match status" value="1"/>
</dbReference>
<dbReference type="InterPro" id="IPR056884">
    <property type="entry name" value="NPHP3-like_N"/>
</dbReference>